<dbReference type="GO" id="GO:0070967">
    <property type="term" value="F:coenzyme F420 binding"/>
    <property type="evidence" value="ECO:0007669"/>
    <property type="project" value="TreeGrafter"/>
</dbReference>
<dbReference type="AlphaFoldDB" id="A0A060HNV4"/>
<dbReference type="HOGENOM" id="CLU_140794_0_0_2"/>
<evidence type="ECO:0000313" key="3">
    <source>
        <dbReference type="EMBL" id="AIC17158.1"/>
    </source>
</evidence>
<dbReference type="Pfam" id="PF01243">
    <property type="entry name" value="PNPOx_N"/>
    <property type="match status" value="1"/>
</dbReference>
<dbReference type="GO" id="GO:0016627">
    <property type="term" value="F:oxidoreductase activity, acting on the CH-CH group of donors"/>
    <property type="evidence" value="ECO:0007669"/>
    <property type="project" value="TreeGrafter"/>
</dbReference>
<dbReference type="GO" id="GO:0005829">
    <property type="term" value="C:cytosol"/>
    <property type="evidence" value="ECO:0007669"/>
    <property type="project" value="TreeGrafter"/>
</dbReference>
<dbReference type="KEGG" id="nvn:NVIE_028830"/>
<dbReference type="Proteomes" id="UP000027093">
    <property type="component" value="Chromosome"/>
</dbReference>
<keyword evidence="4" id="KW-1185">Reference proteome</keyword>
<dbReference type="Gene3D" id="2.30.110.10">
    <property type="entry name" value="Electron Transport, Fmn-binding Protein, Chain A"/>
    <property type="match status" value="1"/>
</dbReference>
<dbReference type="InterPro" id="IPR012349">
    <property type="entry name" value="Split_barrel_FMN-bd"/>
</dbReference>
<name>A0A060HNV4_9ARCH</name>
<dbReference type="PANTHER" id="PTHR35176:SF6">
    <property type="entry name" value="HEME OXYGENASE HI_0854-RELATED"/>
    <property type="match status" value="1"/>
</dbReference>
<accession>A0A060HNV4</accession>
<dbReference type="PANTHER" id="PTHR35176">
    <property type="entry name" value="HEME OXYGENASE HI_0854-RELATED"/>
    <property type="match status" value="1"/>
</dbReference>
<gene>
    <name evidence="3" type="ORF">NVIE_028830</name>
</gene>
<reference evidence="3 4" key="1">
    <citation type="journal article" date="2014" name="Int. J. Syst. Evol. Microbiol.">
        <title>Nitrososphaera viennensis gen. nov., sp. nov., an aerobic and mesophilic, ammonia-oxidizing archaeon from soil and a member of the archaeal phylum Thaumarchaeota.</title>
        <authorList>
            <person name="Stieglmeier M."/>
            <person name="Klingl A."/>
            <person name="Alves R.J."/>
            <person name="Rittmann S.K."/>
            <person name="Melcher M."/>
            <person name="Leisch N."/>
            <person name="Schleper C."/>
        </authorList>
    </citation>
    <scope>NUCLEOTIDE SEQUENCE [LARGE SCALE GENOMIC DNA]</scope>
    <source>
        <strain evidence="3">EN76</strain>
    </source>
</reference>
<keyword evidence="1" id="KW-0560">Oxidoreductase</keyword>
<evidence type="ECO:0000313" key="4">
    <source>
        <dbReference type="Proteomes" id="UP000027093"/>
    </source>
</evidence>
<dbReference type="STRING" id="926571.NVIE_028830"/>
<dbReference type="InterPro" id="IPR052019">
    <property type="entry name" value="F420H2_bilvrd_red/Heme_oxyg"/>
</dbReference>
<organism evidence="3 4">
    <name type="scientific">Nitrososphaera viennensis EN76</name>
    <dbReference type="NCBI Taxonomy" id="926571"/>
    <lineage>
        <taxon>Archaea</taxon>
        <taxon>Nitrososphaerota</taxon>
        <taxon>Nitrososphaeria</taxon>
        <taxon>Nitrososphaerales</taxon>
        <taxon>Nitrososphaeraceae</taxon>
        <taxon>Nitrososphaera</taxon>
    </lineage>
</organism>
<evidence type="ECO:0000259" key="2">
    <source>
        <dbReference type="Pfam" id="PF01243"/>
    </source>
</evidence>
<dbReference type="EMBL" id="CP007536">
    <property type="protein sequence ID" value="AIC17158.1"/>
    <property type="molecule type" value="Genomic_DNA"/>
</dbReference>
<proteinExistence type="predicted"/>
<dbReference type="InterPro" id="IPR011576">
    <property type="entry name" value="Pyridox_Oxase_N"/>
</dbReference>
<evidence type="ECO:0000256" key="1">
    <source>
        <dbReference type="ARBA" id="ARBA00023002"/>
    </source>
</evidence>
<sequence>MLRCSQCLYQNLTLRYMHMKLVQAMPGMPSPVTEAEVERFLESKLNIQLATIDEEGYPNIQPIWFYYDRESGKIYAGTQKMTKKIQNIRRNPDKIYFSIDDENFPYKGVKGRGEASISEDRQKNAAVMEKINLKYLGTLEHPLAKMLMENARNGTELVIEITPKFFSAWDFSKTM</sequence>
<feature type="domain" description="Pyridoxamine 5'-phosphate oxidase N-terminal" evidence="2">
    <location>
        <begin position="34"/>
        <end position="165"/>
    </location>
</feature>
<dbReference type="SUPFAM" id="SSF50475">
    <property type="entry name" value="FMN-binding split barrel"/>
    <property type="match status" value="1"/>
</dbReference>
<protein>
    <submittedName>
        <fullName evidence="3">Putative Pyridoxamine 5'-phosphate oxidase</fullName>
    </submittedName>
</protein>